<comment type="caution">
    <text evidence="2">The sequence shown here is derived from an EMBL/GenBank/DDBJ whole genome shotgun (WGS) entry which is preliminary data.</text>
</comment>
<accession>A0ABR4CCL2</accession>
<dbReference type="Pfam" id="PF20150">
    <property type="entry name" value="2EXR"/>
    <property type="match status" value="1"/>
</dbReference>
<proteinExistence type="predicted"/>
<gene>
    <name evidence="2" type="ORF">VTL71DRAFT_15766</name>
</gene>
<organism evidence="2 3">
    <name type="scientific">Oculimacula yallundae</name>
    <dbReference type="NCBI Taxonomy" id="86028"/>
    <lineage>
        <taxon>Eukaryota</taxon>
        <taxon>Fungi</taxon>
        <taxon>Dikarya</taxon>
        <taxon>Ascomycota</taxon>
        <taxon>Pezizomycotina</taxon>
        <taxon>Leotiomycetes</taxon>
        <taxon>Helotiales</taxon>
        <taxon>Ploettnerulaceae</taxon>
        <taxon>Oculimacula</taxon>
    </lineage>
</organism>
<dbReference type="PANTHER" id="PTHR35910:SF1">
    <property type="entry name" value="2EXR DOMAIN-CONTAINING PROTEIN"/>
    <property type="match status" value="1"/>
</dbReference>
<dbReference type="InterPro" id="IPR045518">
    <property type="entry name" value="2EXR"/>
</dbReference>
<keyword evidence="3" id="KW-1185">Reference proteome</keyword>
<dbReference type="PANTHER" id="PTHR35910">
    <property type="entry name" value="2EXR DOMAIN-CONTAINING PROTEIN"/>
    <property type="match status" value="1"/>
</dbReference>
<sequence>MRTWNLYNSQRRGQNPVMTDLNEFHAFPLLPLELRRKIWLWSLPRPRVLSCCWAIPEPTALQVNAESREVALRHFEYIPQHSSTRRNDYHCIGHTHVCNYGYIDFSVDYLAKHSRITHQCIDKTPLKEKSRNLQTDDFEWNWAIEPAAFTPGRWVIRHLLLNYSNPVSKVLVLVHMDKMREIPLEERERIEEKTDIIGDVMVAGMRELRAMKDVEGSPKWKTWVVPEIEFRRCPCSREEGPLHYMTPICRINFEVDD</sequence>
<dbReference type="Proteomes" id="UP001595075">
    <property type="component" value="Unassembled WGS sequence"/>
</dbReference>
<feature type="domain" description="2EXR" evidence="1">
    <location>
        <begin position="24"/>
        <end position="110"/>
    </location>
</feature>
<evidence type="ECO:0000313" key="3">
    <source>
        <dbReference type="Proteomes" id="UP001595075"/>
    </source>
</evidence>
<evidence type="ECO:0000313" key="2">
    <source>
        <dbReference type="EMBL" id="KAL2067670.1"/>
    </source>
</evidence>
<protein>
    <recommendedName>
        <fullName evidence="1">2EXR domain-containing protein</fullName>
    </recommendedName>
</protein>
<name>A0ABR4CCL2_9HELO</name>
<reference evidence="2 3" key="1">
    <citation type="journal article" date="2024" name="Commun. Biol.">
        <title>Comparative genomic analysis of thermophilic fungi reveals convergent evolutionary adaptations and gene losses.</title>
        <authorList>
            <person name="Steindorff A.S."/>
            <person name="Aguilar-Pontes M.V."/>
            <person name="Robinson A.J."/>
            <person name="Andreopoulos B."/>
            <person name="LaButti K."/>
            <person name="Kuo A."/>
            <person name="Mondo S."/>
            <person name="Riley R."/>
            <person name="Otillar R."/>
            <person name="Haridas S."/>
            <person name="Lipzen A."/>
            <person name="Grimwood J."/>
            <person name="Schmutz J."/>
            <person name="Clum A."/>
            <person name="Reid I.D."/>
            <person name="Moisan M.C."/>
            <person name="Butler G."/>
            <person name="Nguyen T.T.M."/>
            <person name="Dewar K."/>
            <person name="Conant G."/>
            <person name="Drula E."/>
            <person name="Henrissat B."/>
            <person name="Hansel C."/>
            <person name="Singer S."/>
            <person name="Hutchinson M.I."/>
            <person name="de Vries R.P."/>
            <person name="Natvig D.O."/>
            <person name="Powell A.J."/>
            <person name="Tsang A."/>
            <person name="Grigoriev I.V."/>
        </authorList>
    </citation>
    <scope>NUCLEOTIDE SEQUENCE [LARGE SCALE GENOMIC DNA]</scope>
    <source>
        <strain evidence="2 3">CBS 494.80</strain>
    </source>
</reference>
<evidence type="ECO:0000259" key="1">
    <source>
        <dbReference type="Pfam" id="PF20150"/>
    </source>
</evidence>
<dbReference type="EMBL" id="JAZHXI010000009">
    <property type="protein sequence ID" value="KAL2067670.1"/>
    <property type="molecule type" value="Genomic_DNA"/>
</dbReference>